<dbReference type="InterPro" id="IPR011629">
    <property type="entry name" value="CobW-like_C"/>
</dbReference>
<name>A0A368Y5F3_9BACI</name>
<accession>A0A368Y5F3</accession>
<dbReference type="Gene3D" id="3.40.50.300">
    <property type="entry name" value="P-loop containing nucleotide triphosphate hydrolases"/>
    <property type="match status" value="1"/>
</dbReference>
<dbReference type="Proteomes" id="UP000252585">
    <property type="component" value="Unassembled WGS sequence"/>
</dbReference>
<dbReference type="Pfam" id="PF02492">
    <property type="entry name" value="cobW"/>
    <property type="match status" value="1"/>
</dbReference>
<dbReference type="PANTHER" id="PTHR43603:SF3">
    <property type="entry name" value="ZINC CHAPERONE YCIC"/>
    <property type="match status" value="1"/>
</dbReference>
<evidence type="ECO:0000313" key="8">
    <source>
        <dbReference type="Proteomes" id="UP000252585"/>
    </source>
</evidence>
<evidence type="ECO:0000256" key="5">
    <source>
        <dbReference type="ARBA" id="ARBA00049117"/>
    </source>
</evidence>
<keyword evidence="8" id="KW-1185">Reference proteome</keyword>
<dbReference type="InterPro" id="IPR027417">
    <property type="entry name" value="P-loop_NTPase"/>
</dbReference>
<comment type="catalytic activity">
    <reaction evidence="5">
        <text>GTP + H2O = GDP + phosphate + H(+)</text>
        <dbReference type="Rhea" id="RHEA:19669"/>
        <dbReference type="ChEBI" id="CHEBI:15377"/>
        <dbReference type="ChEBI" id="CHEBI:15378"/>
        <dbReference type="ChEBI" id="CHEBI:37565"/>
        <dbReference type="ChEBI" id="CHEBI:43474"/>
        <dbReference type="ChEBI" id="CHEBI:58189"/>
    </reaction>
    <physiologicalReaction direction="left-to-right" evidence="5">
        <dbReference type="Rhea" id="RHEA:19670"/>
    </physiologicalReaction>
</comment>
<evidence type="ECO:0000256" key="2">
    <source>
        <dbReference type="ARBA" id="ARBA00022801"/>
    </source>
</evidence>
<comment type="caution">
    <text evidence="7">The sequence shown here is derived from an EMBL/GenBank/DDBJ whole genome shotgun (WGS) entry which is preliminary data.</text>
</comment>
<dbReference type="InterPro" id="IPR051927">
    <property type="entry name" value="Zn_Chap_cDPG_Synth"/>
</dbReference>
<evidence type="ECO:0000256" key="1">
    <source>
        <dbReference type="ARBA" id="ARBA00022741"/>
    </source>
</evidence>
<dbReference type="SMART" id="SM00833">
    <property type="entry name" value="CobW_C"/>
    <property type="match status" value="1"/>
</dbReference>
<keyword evidence="3" id="KW-0143">Chaperone</keyword>
<evidence type="ECO:0000256" key="4">
    <source>
        <dbReference type="ARBA" id="ARBA00034320"/>
    </source>
</evidence>
<dbReference type="AlphaFoldDB" id="A0A368Y5F3"/>
<dbReference type="InterPro" id="IPR036627">
    <property type="entry name" value="CobW-likC_sf"/>
</dbReference>
<sequence>MDEELGIDLSTACQLDTMVTVVDANRFGSGDTLLERKEAVSEEDERKIADLLLDQIEFCDVLILNKTDLVTDTELVKLTKVLEKLQPEAKIIKSSFGKVDPSEILGTGAFDFDKASESAGWLKELTIGHANHTPETEEYGVHSFVYVRKEPFHSVRFKSFVESMPKSIIRAKGIAWCATRNDLALLMSQAGPSTSIEPVSFWVAALPKERQQEIIREEPEVLDEWDQEYGDRMTNLVFIGIDMDQDLITEELDRCLLTESEHVDWDILEDPFDWVLQTN</sequence>
<dbReference type="Gene3D" id="3.30.1220.10">
    <property type="entry name" value="CobW-like, C-terminal domain"/>
    <property type="match status" value="1"/>
</dbReference>
<dbReference type="SUPFAM" id="SSF90002">
    <property type="entry name" value="Hypothetical protein YjiA, C-terminal domain"/>
    <property type="match status" value="1"/>
</dbReference>
<dbReference type="InterPro" id="IPR003495">
    <property type="entry name" value="CobW/HypB/UreG_nucleotide-bd"/>
</dbReference>
<protein>
    <submittedName>
        <fullName evidence="7">CobW/HypB/UreG family nucleotide-binding protein</fullName>
    </submittedName>
</protein>
<evidence type="ECO:0000256" key="3">
    <source>
        <dbReference type="ARBA" id="ARBA00023186"/>
    </source>
</evidence>
<dbReference type="Pfam" id="PF07683">
    <property type="entry name" value="CobW_C"/>
    <property type="match status" value="1"/>
</dbReference>
<keyword evidence="2" id="KW-0378">Hydrolase</keyword>
<dbReference type="GO" id="GO:0016787">
    <property type="term" value="F:hydrolase activity"/>
    <property type="evidence" value="ECO:0007669"/>
    <property type="project" value="UniProtKB-KW"/>
</dbReference>
<dbReference type="PANTHER" id="PTHR43603">
    <property type="entry name" value="COBW DOMAIN-CONTAINING PROTEIN DDB_G0274527"/>
    <property type="match status" value="1"/>
</dbReference>
<dbReference type="EMBL" id="QPJJ01000003">
    <property type="protein sequence ID" value="RCW74979.1"/>
    <property type="molecule type" value="Genomic_DNA"/>
</dbReference>
<reference evidence="7 8" key="1">
    <citation type="submission" date="2018-07" db="EMBL/GenBank/DDBJ databases">
        <title>Genomic Encyclopedia of Type Strains, Phase IV (KMG-IV): sequencing the most valuable type-strain genomes for metagenomic binning, comparative biology and taxonomic classification.</title>
        <authorList>
            <person name="Goeker M."/>
        </authorList>
    </citation>
    <scope>NUCLEOTIDE SEQUENCE [LARGE SCALE GENOMIC DNA]</scope>
    <source>
        <strain evidence="7 8">DSM 27696</strain>
    </source>
</reference>
<keyword evidence="1" id="KW-0547">Nucleotide-binding</keyword>
<evidence type="ECO:0000259" key="6">
    <source>
        <dbReference type="SMART" id="SM00833"/>
    </source>
</evidence>
<proteinExistence type="inferred from homology"/>
<dbReference type="SUPFAM" id="SSF52540">
    <property type="entry name" value="P-loop containing nucleoside triphosphate hydrolases"/>
    <property type="match status" value="1"/>
</dbReference>
<comment type="similarity">
    <text evidence="4">Belongs to the SIMIBI class G3E GTPase family. ZNG1 subfamily.</text>
</comment>
<evidence type="ECO:0000313" key="7">
    <source>
        <dbReference type="EMBL" id="RCW74979.1"/>
    </source>
</evidence>
<dbReference type="GO" id="GO:0000166">
    <property type="term" value="F:nucleotide binding"/>
    <property type="evidence" value="ECO:0007669"/>
    <property type="project" value="UniProtKB-KW"/>
</dbReference>
<gene>
    <name evidence="7" type="ORF">DFR57_103276</name>
</gene>
<organism evidence="7 8">
    <name type="scientific">Saliterribacillus persicus</name>
    <dbReference type="NCBI Taxonomy" id="930114"/>
    <lineage>
        <taxon>Bacteria</taxon>
        <taxon>Bacillati</taxon>
        <taxon>Bacillota</taxon>
        <taxon>Bacilli</taxon>
        <taxon>Bacillales</taxon>
        <taxon>Bacillaceae</taxon>
        <taxon>Saliterribacillus</taxon>
    </lineage>
</organism>
<feature type="domain" description="CobW C-terminal" evidence="6">
    <location>
        <begin position="141"/>
        <end position="256"/>
    </location>
</feature>